<reference evidence="3 4" key="1">
    <citation type="submission" date="2018-07" db="EMBL/GenBank/DDBJ databases">
        <title>Genome sequence of Roseomonas fauriae ATCC 49958.</title>
        <authorList>
            <person name="Sant'Anna F.H."/>
            <person name="Baldani J.I."/>
            <person name="Zilli J.E."/>
            <person name="Reis V.M."/>
            <person name="Hartmann A."/>
            <person name="Cruz L."/>
            <person name="de Souza E.M."/>
            <person name="de Oliveira Pedrosa F."/>
            <person name="Passaglia L.M.P."/>
        </authorList>
    </citation>
    <scope>NUCLEOTIDE SEQUENCE [LARGE SCALE GENOMIC DNA]</scope>
    <source>
        <strain evidence="3 4">ATCC 49958</strain>
    </source>
</reference>
<dbReference type="GO" id="GO:0004792">
    <property type="term" value="F:thiosulfate-cyanide sulfurtransferase activity"/>
    <property type="evidence" value="ECO:0007669"/>
    <property type="project" value="InterPro"/>
</dbReference>
<evidence type="ECO:0000313" key="4">
    <source>
        <dbReference type="Proteomes" id="UP000476837"/>
    </source>
</evidence>
<dbReference type="InterPro" id="IPR036866">
    <property type="entry name" value="RibonucZ/Hydroxyglut_hydro"/>
</dbReference>
<dbReference type="Gene3D" id="3.60.15.10">
    <property type="entry name" value="Ribonuclease Z/Hydroxyacylglutathione hydrolase-like"/>
    <property type="match status" value="1"/>
</dbReference>
<dbReference type="CDD" id="cd00158">
    <property type="entry name" value="RHOD"/>
    <property type="match status" value="2"/>
</dbReference>
<protein>
    <submittedName>
        <fullName evidence="3">MBL fold metallo-hydrolase</fullName>
    </submittedName>
</protein>
<evidence type="ECO:0000313" key="3">
    <source>
        <dbReference type="EMBL" id="KAA0686250.1"/>
    </source>
</evidence>
<dbReference type="CDD" id="cd07724">
    <property type="entry name" value="POD-like_MBL-fold"/>
    <property type="match status" value="1"/>
</dbReference>
<dbReference type="GO" id="GO:0050313">
    <property type="term" value="F:sulfur dioxygenase activity"/>
    <property type="evidence" value="ECO:0007669"/>
    <property type="project" value="InterPro"/>
</dbReference>
<organism evidence="3 4">
    <name type="scientific">Azospirillum brasilense</name>
    <dbReference type="NCBI Taxonomy" id="192"/>
    <lineage>
        <taxon>Bacteria</taxon>
        <taxon>Pseudomonadati</taxon>
        <taxon>Pseudomonadota</taxon>
        <taxon>Alphaproteobacteria</taxon>
        <taxon>Rhodospirillales</taxon>
        <taxon>Azospirillaceae</taxon>
        <taxon>Azospirillum</taxon>
    </lineage>
</organism>
<keyword evidence="3" id="KW-0378">Hydrolase</keyword>
<dbReference type="GO" id="GO:0016787">
    <property type="term" value="F:hydrolase activity"/>
    <property type="evidence" value="ECO:0007669"/>
    <property type="project" value="UniProtKB-KW"/>
</dbReference>
<sequence>MGLILDRIEAEGLAQLSYLIGDDAAGVAAVIDPRRDVDVYLETARRRGVRIVHIVETHIHADFVSGACELAARTGATIHGGRSEDYRFDLHQLSEGAEIGLGSVRLRALHTPGHTPEHMSLLAFDAKQGEDPFAVFTGDTLFNLDVGRPDLLGDGTEQRLAKQLYRSLFEALVPLGDRVEVYPGHGAGSSCGRAIGDRNQSTIGNERTYSEALRPRSEDEFVRWMLSGMPEPPRHYARLKNVNAAGPPLRGGLPVVPPLPPEEFRERASKPDTLVLDTRSILAFGGGHVPGALNIVLRPEFPTWVGWMVDPDRELLLIVESERDLALVVEHLYRLGYDTIGGHLLDGMSSWQNAGFELAHVGQWTVQDLDRHRQDGDLIVLDVRTDEEWAEGHVPGARHIYVPHLAEHLNELDRDKEVATYCGTGYRASIAASLLKRRGFREVINVPGSWTAWKAANLPVESPKRG</sequence>
<dbReference type="AlphaFoldDB" id="A0A6L3B1Q9"/>
<feature type="domain" description="Rhodanese" evidence="2">
    <location>
        <begin position="374"/>
        <end position="462"/>
    </location>
</feature>
<dbReference type="GO" id="GO:0006749">
    <property type="term" value="P:glutathione metabolic process"/>
    <property type="evidence" value="ECO:0007669"/>
    <property type="project" value="InterPro"/>
</dbReference>
<dbReference type="InterPro" id="IPR001763">
    <property type="entry name" value="Rhodanese-like_dom"/>
</dbReference>
<dbReference type="Gene3D" id="3.40.250.10">
    <property type="entry name" value="Rhodanese-like domain"/>
    <property type="match status" value="2"/>
</dbReference>
<dbReference type="GO" id="GO:0046872">
    <property type="term" value="F:metal ion binding"/>
    <property type="evidence" value="ECO:0007669"/>
    <property type="project" value="UniProtKB-KW"/>
</dbReference>
<comment type="caution">
    <text evidence="3">The sequence shown here is derived from an EMBL/GenBank/DDBJ whole genome shotgun (WGS) entry which is preliminary data.</text>
</comment>
<dbReference type="GO" id="GO:0070813">
    <property type="term" value="P:hydrogen sulfide metabolic process"/>
    <property type="evidence" value="ECO:0007669"/>
    <property type="project" value="TreeGrafter"/>
</dbReference>
<dbReference type="SMART" id="SM00849">
    <property type="entry name" value="Lactamase_B"/>
    <property type="match status" value="1"/>
</dbReference>
<dbReference type="InterPro" id="IPR044528">
    <property type="entry name" value="POD-like_MBL-fold"/>
</dbReference>
<keyword evidence="1" id="KW-0479">Metal-binding</keyword>
<dbReference type="Proteomes" id="UP000476837">
    <property type="component" value="Unassembled WGS sequence"/>
</dbReference>
<feature type="domain" description="Rhodanese" evidence="2">
    <location>
        <begin position="269"/>
        <end position="360"/>
    </location>
</feature>
<gene>
    <name evidence="3" type="ORF">DS837_11175</name>
</gene>
<dbReference type="FunFam" id="3.40.250.10:FF:000049">
    <property type="entry name" value="Phage shock protein E"/>
    <property type="match status" value="1"/>
</dbReference>
<name>A0A6L3B1Q9_AZOBR</name>
<dbReference type="Pfam" id="PF00753">
    <property type="entry name" value="Lactamase_B"/>
    <property type="match status" value="1"/>
</dbReference>
<dbReference type="EMBL" id="QOKV01000005">
    <property type="protein sequence ID" value="KAA0686250.1"/>
    <property type="molecule type" value="Genomic_DNA"/>
</dbReference>
<dbReference type="PANTHER" id="PTHR43084">
    <property type="entry name" value="PERSULFIDE DIOXYGENASE ETHE1"/>
    <property type="match status" value="1"/>
</dbReference>
<dbReference type="PROSITE" id="PS50206">
    <property type="entry name" value="RHODANESE_3"/>
    <property type="match status" value="2"/>
</dbReference>
<dbReference type="SMART" id="SM00450">
    <property type="entry name" value="RHOD"/>
    <property type="match status" value="2"/>
</dbReference>
<dbReference type="InterPro" id="IPR036873">
    <property type="entry name" value="Rhodanese-like_dom_sf"/>
</dbReference>
<dbReference type="InterPro" id="IPR001279">
    <property type="entry name" value="Metallo-B-lactamas"/>
</dbReference>
<dbReference type="Pfam" id="PF00581">
    <property type="entry name" value="Rhodanese"/>
    <property type="match status" value="2"/>
</dbReference>
<dbReference type="RefSeq" id="WP_149164822.1">
    <property type="nucleotide sequence ID" value="NZ_QOKV01000005.1"/>
</dbReference>
<dbReference type="InterPro" id="IPR001307">
    <property type="entry name" value="Thiosulphate_STrfase_CS"/>
</dbReference>
<dbReference type="PANTHER" id="PTHR43084:SF1">
    <property type="entry name" value="PERSULFIDE DIOXYGENASE ETHE1, MITOCHONDRIAL"/>
    <property type="match status" value="1"/>
</dbReference>
<evidence type="ECO:0000256" key="1">
    <source>
        <dbReference type="ARBA" id="ARBA00022723"/>
    </source>
</evidence>
<accession>A0A6L3B1Q9</accession>
<proteinExistence type="predicted"/>
<dbReference type="PROSITE" id="PS00380">
    <property type="entry name" value="RHODANESE_1"/>
    <property type="match status" value="1"/>
</dbReference>
<evidence type="ECO:0000259" key="2">
    <source>
        <dbReference type="PROSITE" id="PS50206"/>
    </source>
</evidence>
<dbReference type="FunFam" id="3.60.15.10:FF:000030">
    <property type="entry name" value="Metallo-beta-lactamase family protein"/>
    <property type="match status" value="1"/>
</dbReference>
<dbReference type="SUPFAM" id="SSF56281">
    <property type="entry name" value="Metallo-hydrolase/oxidoreductase"/>
    <property type="match status" value="1"/>
</dbReference>
<dbReference type="SUPFAM" id="SSF52821">
    <property type="entry name" value="Rhodanese/Cell cycle control phosphatase"/>
    <property type="match status" value="2"/>
</dbReference>
<dbReference type="InterPro" id="IPR051682">
    <property type="entry name" value="Mito_Persulfide_Diox"/>
</dbReference>